<dbReference type="OrthoDB" id="2370032at2759"/>
<dbReference type="EMBL" id="QKYT01001447">
    <property type="protein sequence ID" value="RIA79224.1"/>
    <property type="molecule type" value="Genomic_DNA"/>
</dbReference>
<keyword evidence="1" id="KW-0175">Coiled coil</keyword>
<evidence type="ECO:0000256" key="1">
    <source>
        <dbReference type="SAM" id="Coils"/>
    </source>
</evidence>
<evidence type="ECO:0000313" key="2">
    <source>
        <dbReference type="EMBL" id="RIA79224.1"/>
    </source>
</evidence>
<evidence type="ECO:0000313" key="3">
    <source>
        <dbReference type="Proteomes" id="UP000265703"/>
    </source>
</evidence>
<accession>A0A397SA76</accession>
<name>A0A397SA76_9GLOM</name>
<keyword evidence="3" id="KW-1185">Reference proteome</keyword>
<protein>
    <submittedName>
        <fullName evidence="2">Uncharacterized protein</fullName>
    </submittedName>
</protein>
<reference evidence="2 3" key="1">
    <citation type="submission" date="2018-06" db="EMBL/GenBank/DDBJ databases">
        <title>Comparative genomics reveals the genomic features of Rhizophagus irregularis, R. cerebriforme, R. diaphanum and Gigaspora rosea, and their symbiotic lifestyle signature.</title>
        <authorList>
            <person name="Morin E."/>
            <person name="San Clemente H."/>
            <person name="Chen E.C.H."/>
            <person name="De La Providencia I."/>
            <person name="Hainaut M."/>
            <person name="Kuo A."/>
            <person name="Kohler A."/>
            <person name="Murat C."/>
            <person name="Tang N."/>
            <person name="Roy S."/>
            <person name="Loubradou J."/>
            <person name="Henrissat B."/>
            <person name="Grigoriev I.V."/>
            <person name="Corradi N."/>
            <person name="Roux C."/>
            <person name="Martin F.M."/>
        </authorList>
    </citation>
    <scope>NUCLEOTIDE SEQUENCE [LARGE SCALE GENOMIC DNA]</scope>
    <source>
        <strain evidence="2 3">DAOM 227022</strain>
    </source>
</reference>
<feature type="coiled-coil region" evidence="1">
    <location>
        <begin position="237"/>
        <end position="264"/>
    </location>
</feature>
<proteinExistence type="predicted"/>
<gene>
    <name evidence="2" type="ORF">C1645_841219</name>
</gene>
<dbReference type="Proteomes" id="UP000265703">
    <property type="component" value="Unassembled WGS sequence"/>
</dbReference>
<dbReference type="AlphaFoldDB" id="A0A397SA76"/>
<sequence>MGHSFLKITEEKLMQNGMKRGPASDLADFAKELCKRKLRSYLSYKILKNLREVLEIKCRIVWQQAVTKLCVANILPPYCMFPFTSPGESPNKDFQFEIDGKEATDCVNYVLKKIIGVIYKELIAITEGKQKDLVVEFMQNVTQLKSSYHTNMRKRKASETFDDEFDYLYGIITTALDWYFLMYTLERIYCLKTKYHVIFTEDILENDVEPRQGIKKTENAKIKAKKADIKDMYIELLKQIRKEYTRHNSEKAEFKVRIEELEKIG</sequence>
<organism evidence="2 3">
    <name type="scientific">Glomus cerebriforme</name>
    <dbReference type="NCBI Taxonomy" id="658196"/>
    <lineage>
        <taxon>Eukaryota</taxon>
        <taxon>Fungi</taxon>
        <taxon>Fungi incertae sedis</taxon>
        <taxon>Mucoromycota</taxon>
        <taxon>Glomeromycotina</taxon>
        <taxon>Glomeromycetes</taxon>
        <taxon>Glomerales</taxon>
        <taxon>Glomeraceae</taxon>
        <taxon>Glomus</taxon>
    </lineage>
</organism>
<comment type="caution">
    <text evidence="2">The sequence shown here is derived from an EMBL/GenBank/DDBJ whole genome shotgun (WGS) entry which is preliminary data.</text>
</comment>